<evidence type="ECO:0000313" key="2">
    <source>
        <dbReference type="Proteomes" id="UP000219336"/>
    </source>
</evidence>
<dbReference type="Proteomes" id="UP000219336">
    <property type="component" value="Unassembled WGS sequence"/>
</dbReference>
<protein>
    <submittedName>
        <fullName evidence="1">Uncharacterized protein</fullName>
    </submittedName>
</protein>
<name>A0A240EQQ7_9VIBR</name>
<gene>
    <name evidence="1" type="ORF">VTH8203_04715</name>
</gene>
<organism evidence="1 2">
    <name type="scientific">Vibrio thalassae</name>
    <dbReference type="NCBI Taxonomy" id="1243014"/>
    <lineage>
        <taxon>Bacteria</taxon>
        <taxon>Pseudomonadati</taxon>
        <taxon>Pseudomonadota</taxon>
        <taxon>Gammaproteobacteria</taxon>
        <taxon>Vibrionales</taxon>
        <taxon>Vibrionaceae</taxon>
        <taxon>Vibrio</taxon>
    </lineage>
</organism>
<evidence type="ECO:0000313" key="1">
    <source>
        <dbReference type="EMBL" id="SNX51032.1"/>
    </source>
</evidence>
<dbReference type="AlphaFoldDB" id="A0A240EQQ7"/>
<dbReference type="EMBL" id="OANU01000193">
    <property type="protein sequence ID" value="SNX51032.1"/>
    <property type="molecule type" value="Genomic_DNA"/>
</dbReference>
<reference evidence="2" key="1">
    <citation type="submission" date="2016-06" db="EMBL/GenBank/DDBJ databases">
        <authorList>
            <person name="Rodrigo-Torres L."/>
            <person name="Arahal R.D."/>
            <person name="Lucena T."/>
        </authorList>
    </citation>
    <scope>NUCLEOTIDE SEQUENCE [LARGE SCALE GENOMIC DNA]</scope>
    <source>
        <strain evidence="2">CECT8203</strain>
    </source>
</reference>
<proteinExistence type="predicted"/>
<accession>A0A240EQQ7</accession>
<keyword evidence="2" id="KW-1185">Reference proteome</keyword>
<sequence length="37" mass="4129">MGNADGMTQKQLSAAFFGWRREVVLAKRAMAFKKGLL</sequence>